<evidence type="ECO:0000313" key="4">
    <source>
        <dbReference type="Proteomes" id="UP000198727"/>
    </source>
</evidence>
<dbReference type="PANTHER" id="PTHR40763:SF5">
    <property type="entry name" value="MEMBRANE PROTEIN"/>
    <property type="match status" value="1"/>
</dbReference>
<evidence type="ECO:0000313" key="3">
    <source>
        <dbReference type="EMBL" id="SFP85003.1"/>
    </source>
</evidence>
<dbReference type="STRING" id="587909.SAMN05421810_103604"/>
<organism evidence="3 4">
    <name type="scientific">Amycolatopsis arida</name>
    <dbReference type="NCBI Taxonomy" id="587909"/>
    <lineage>
        <taxon>Bacteria</taxon>
        <taxon>Bacillati</taxon>
        <taxon>Actinomycetota</taxon>
        <taxon>Actinomycetes</taxon>
        <taxon>Pseudonocardiales</taxon>
        <taxon>Pseudonocardiaceae</taxon>
        <taxon>Amycolatopsis</taxon>
    </lineage>
</organism>
<accession>A0A1I5TPN5</accession>
<protein>
    <recommendedName>
        <fullName evidence="2">DUF1707 domain-containing protein</fullName>
    </recommendedName>
</protein>
<dbReference type="EMBL" id="FOWW01000003">
    <property type="protein sequence ID" value="SFP85003.1"/>
    <property type="molecule type" value="Genomic_DNA"/>
</dbReference>
<feature type="compositionally biased region" description="Low complexity" evidence="1">
    <location>
        <begin position="1"/>
        <end position="11"/>
    </location>
</feature>
<feature type="region of interest" description="Disordered" evidence="1">
    <location>
        <begin position="1"/>
        <end position="74"/>
    </location>
</feature>
<name>A0A1I5TPN5_9PSEU</name>
<proteinExistence type="predicted"/>
<feature type="domain" description="DUF1707" evidence="2">
    <location>
        <begin position="80"/>
        <end position="132"/>
    </location>
</feature>
<keyword evidence="4" id="KW-1185">Reference proteome</keyword>
<dbReference type="AlphaFoldDB" id="A0A1I5TPN5"/>
<gene>
    <name evidence="3" type="ORF">SAMN05421810_103604</name>
</gene>
<evidence type="ECO:0000256" key="1">
    <source>
        <dbReference type="SAM" id="MobiDB-lite"/>
    </source>
</evidence>
<feature type="compositionally biased region" description="Low complexity" evidence="1">
    <location>
        <begin position="53"/>
        <end position="69"/>
    </location>
</feature>
<sequence>MAGSAPAEAGTPAPPGSPTTESPESPESPESAESAEPDEPDAAGNADPAPTMSTSAEPAPAETAASAEPMDPEVRRQRNLRVSDREREHVIGLLQKAIGRGLLDLDEFTERTDVALAARTRGELNTVLIDLPGLVHADAPAPTPGYSAAPSPVGSGERMVLQGKGSTIARQGRWVVPAELLVRNKYGQTKLDFSEAELTSPVVHLELDVKWGSVSIVVPPSGVVDTNGVGELKWSTLDDKTGTNGRAGTPRFVLTGRVQGGTVTIRNRRGLFGQHGCC</sequence>
<dbReference type="Proteomes" id="UP000198727">
    <property type="component" value="Unassembled WGS sequence"/>
</dbReference>
<evidence type="ECO:0000259" key="2">
    <source>
        <dbReference type="Pfam" id="PF08044"/>
    </source>
</evidence>
<reference evidence="4" key="1">
    <citation type="submission" date="2016-10" db="EMBL/GenBank/DDBJ databases">
        <authorList>
            <person name="Varghese N."/>
            <person name="Submissions S."/>
        </authorList>
    </citation>
    <scope>NUCLEOTIDE SEQUENCE [LARGE SCALE GENOMIC DNA]</scope>
    <source>
        <strain evidence="4">CGMCC 4.5579</strain>
    </source>
</reference>
<dbReference type="Pfam" id="PF08044">
    <property type="entry name" value="DUF1707"/>
    <property type="match status" value="1"/>
</dbReference>
<feature type="compositionally biased region" description="Low complexity" evidence="1">
    <location>
        <begin position="18"/>
        <end position="32"/>
    </location>
</feature>
<dbReference type="InterPro" id="IPR012551">
    <property type="entry name" value="DUF1707_SHOCT-like"/>
</dbReference>
<dbReference type="PANTHER" id="PTHR40763">
    <property type="entry name" value="MEMBRANE PROTEIN-RELATED"/>
    <property type="match status" value="1"/>
</dbReference>